<comment type="caution">
    <text evidence="1">The sequence shown here is derived from an EMBL/GenBank/DDBJ whole genome shotgun (WGS) entry which is preliminary data.</text>
</comment>
<dbReference type="RefSeq" id="WP_282589174.1">
    <property type="nucleotide sequence ID" value="NZ_JAMOIM010000066.1"/>
</dbReference>
<gene>
    <name evidence="1" type="ORF">M8523_33440</name>
</gene>
<dbReference type="Proteomes" id="UP001165667">
    <property type="component" value="Unassembled WGS sequence"/>
</dbReference>
<name>A0AA42CML1_9HYPH</name>
<evidence type="ECO:0000313" key="1">
    <source>
        <dbReference type="EMBL" id="MCW6512799.1"/>
    </source>
</evidence>
<evidence type="ECO:0000313" key="2">
    <source>
        <dbReference type="Proteomes" id="UP001165667"/>
    </source>
</evidence>
<reference evidence="1" key="1">
    <citation type="submission" date="2022-05" db="EMBL/GenBank/DDBJ databases">
        <authorList>
            <person name="Pankratov T."/>
        </authorList>
    </citation>
    <scope>NUCLEOTIDE SEQUENCE</scope>
    <source>
        <strain evidence="1">BP6-180914</strain>
    </source>
</reference>
<accession>A0AA42CML1</accession>
<keyword evidence="2" id="KW-1185">Reference proteome</keyword>
<sequence length="180" mass="20521">MSAIEALERLNRRTPRLASPIRARVLRGEIGHRELLEIERGAVISDDAPAGLDWSEFGKRLYLFFFVNDGNGDGWMASNAEKTGYSEIAKLLKVDIEAETARGRAAMYLSPIFPFSEGRGRALDDHLARAFAALCFFDRVIFIVADDRERGQVEHYVRHALRTERFERFATYKIDDVPEI</sequence>
<organism evidence="1 2">
    <name type="scientific">Lichenifustis flavocetrariae</name>
    <dbReference type="NCBI Taxonomy" id="2949735"/>
    <lineage>
        <taxon>Bacteria</taxon>
        <taxon>Pseudomonadati</taxon>
        <taxon>Pseudomonadota</taxon>
        <taxon>Alphaproteobacteria</taxon>
        <taxon>Hyphomicrobiales</taxon>
        <taxon>Lichenihabitantaceae</taxon>
        <taxon>Lichenifustis</taxon>
    </lineage>
</organism>
<dbReference type="EMBL" id="JAMOIM010000066">
    <property type="protein sequence ID" value="MCW6512799.1"/>
    <property type="molecule type" value="Genomic_DNA"/>
</dbReference>
<proteinExistence type="predicted"/>
<protein>
    <submittedName>
        <fullName evidence="1">Uncharacterized protein</fullName>
    </submittedName>
</protein>
<dbReference type="AlphaFoldDB" id="A0AA42CML1"/>